<feature type="domain" description="Nudix hydrolase" evidence="10">
    <location>
        <begin position="111"/>
        <end position="236"/>
    </location>
</feature>
<comment type="cofactor">
    <cofactor evidence="1">
        <name>Mg(2+)</name>
        <dbReference type="ChEBI" id="CHEBI:18420"/>
    </cofactor>
</comment>
<keyword evidence="5" id="KW-0479">Metal-binding</keyword>
<dbReference type="PANTHER" id="PTHR42904">
    <property type="entry name" value="NUDIX HYDROLASE, NUDC SUBFAMILY"/>
    <property type="match status" value="1"/>
</dbReference>
<keyword evidence="8" id="KW-0520">NAD</keyword>
<accession>A0A269PD03</accession>
<protein>
    <recommendedName>
        <fullName evidence="4">NAD(+) diphosphatase</fullName>
        <ecNumber evidence="4">3.6.1.22</ecNumber>
    </recommendedName>
</protein>
<reference evidence="11 12" key="1">
    <citation type="submission" date="2017-08" db="EMBL/GenBank/DDBJ databases">
        <authorList>
            <person name="de Groot N.N."/>
        </authorList>
    </citation>
    <scope>NUCLEOTIDE SEQUENCE [LARGE SCALE GENOMIC DNA]</scope>
    <source>
        <strain evidence="11 12">NBT06-6</strain>
    </source>
</reference>
<comment type="cofactor">
    <cofactor evidence="2">
        <name>Zn(2+)</name>
        <dbReference type="ChEBI" id="CHEBI:29105"/>
    </cofactor>
</comment>
<evidence type="ECO:0000256" key="8">
    <source>
        <dbReference type="ARBA" id="ARBA00023027"/>
    </source>
</evidence>
<sequence length="243" mass="25917">MLLIDATSHLPLTAEGAPLLFTELPAGIEVTTRVQITPEVTAARLRSASAADLAPRTGHARIHADNYLVSRAVGLLAARERYAFDPADGSPLTWGESGIVARGASGTPIFPRIDPCVIGIVEHAAGDRILLGENRRRPGFFTCIAGYMDVGESAEDAFAREVLEETGRRVTDIAYVGSQPWALSGSLMLGFRARTVNDTPVGDTDGELSQVIWATREDLGGLTLAPEGSIARQLIERWAAGEI</sequence>
<evidence type="ECO:0000256" key="9">
    <source>
        <dbReference type="ARBA" id="ARBA00023679"/>
    </source>
</evidence>
<dbReference type="GO" id="GO:0005829">
    <property type="term" value="C:cytosol"/>
    <property type="evidence" value="ECO:0007669"/>
    <property type="project" value="TreeGrafter"/>
</dbReference>
<dbReference type="CDD" id="cd03429">
    <property type="entry name" value="NUDIX_NADH_pyrophosphatase_Nudt13"/>
    <property type="match status" value="1"/>
</dbReference>
<dbReference type="EMBL" id="NQMQ01000024">
    <property type="protein sequence ID" value="PAJ68593.1"/>
    <property type="molecule type" value="Genomic_DNA"/>
</dbReference>
<evidence type="ECO:0000313" key="12">
    <source>
        <dbReference type="Proteomes" id="UP000215771"/>
    </source>
</evidence>
<dbReference type="InterPro" id="IPR020084">
    <property type="entry name" value="NUDIX_hydrolase_CS"/>
</dbReference>
<evidence type="ECO:0000256" key="2">
    <source>
        <dbReference type="ARBA" id="ARBA00001947"/>
    </source>
</evidence>
<dbReference type="GO" id="GO:0019677">
    <property type="term" value="P:NAD+ catabolic process"/>
    <property type="evidence" value="ECO:0007669"/>
    <property type="project" value="TreeGrafter"/>
</dbReference>
<dbReference type="AlphaFoldDB" id="A0A269PD03"/>
<dbReference type="PANTHER" id="PTHR42904:SF6">
    <property type="entry name" value="NAD-CAPPED RNA HYDROLASE NUDT12"/>
    <property type="match status" value="1"/>
</dbReference>
<organism evidence="11 12">
    <name type="scientific">Corynebacterium hadale</name>
    <dbReference type="NCBI Taxonomy" id="2026255"/>
    <lineage>
        <taxon>Bacteria</taxon>
        <taxon>Bacillati</taxon>
        <taxon>Actinomycetota</taxon>
        <taxon>Actinomycetes</taxon>
        <taxon>Mycobacteriales</taxon>
        <taxon>Corynebacteriaceae</taxon>
        <taxon>Corynebacterium</taxon>
    </lineage>
</organism>
<dbReference type="InterPro" id="IPR000086">
    <property type="entry name" value="NUDIX_hydrolase_dom"/>
</dbReference>
<dbReference type="PROSITE" id="PS00893">
    <property type="entry name" value="NUDIX_BOX"/>
    <property type="match status" value="1"/>
</dbReference>
<dbReference type="SUPFAM" id="SSF55811">
    <property type="entry name" value="Nudix"/>
    <property type="match status" value="1"/>
</dbReference>
<dbReference type="PROSITE" id="PS51462">
    <property type="entry name" value="NUDIX"/>
    <property type="match status" value="1"/>
</dbReference>
<gene>
    <name evidence="11" type="ORF">CIG21_10480</name>
</gene>
<evidence type="ECO:0000313" key="11">
    <source>
        <dbReference type="EMBL" id="PAJ68593.1"/>
    </source>
</evidence>
<proteinExistence type="inferred from homology"/>
<comment type="caution">
    <text evidence="11">The sequence shown here is derived from an EMBL/GenBank/DDBJ whole genome shotgun (WGS) entry which is preliminary data.</text>
</comment>
<dbReference type="GO" id="GO:0035529">
    <property type="term" value="F:NADH pyrophosphatase activity"/>
    <property type="evidence" value="ECO:0007669"/>
    <property type="project" value="TreeGrafter"/>
</dbReference>
<dbReference type="InterPro" id="IPR049734">
    <property type="entry name" value="NudC-like_C"/>
</dbReference>
<dbReference type="Gene3D" id="3.90.79.10">
    <property type="entry name" value="Nucleoside Triphosphate Pyrophosphohydrolase"/>
    <property type="match status" value="1"/>
</dbReference>
<keyword evidence="7" id="KW-0460">Magnesium</keyword>
<evidence type="ECO:0000256" key="6">
    <source>
        <dbReference type="ARBA" id="ARBA00022801"/>
    </source>
</evidence>
<evidence type="ECO:0000256" key="1">
    <source>
        <dbReference type="ARBA" id="ARBA00001946"/>
    </source>
</evidence>
<comment type="catalytic activity">
    <reaction evidence="9">
        <text>a 5'-end NAD(+)-phospho-ribonucleoside in mRNA + H2O = a 5'-end phospho-adenosine-phospho-ribonucleoside in mRNA + beta-nicotinamide D-ribonucleotide + 2 H(+)</text>
        <dbReference type="Rhea" id="RHEA:60876"/>
        <dbReference type="Rhea" id="RHEA-COMP:15698"/>
        <dbReference type="Rhea" id="RHEA-COMP:15719"/>
        <dbReference type="ChEBI" id="CHEBI:14649"/>
        <dbReference type="ChEBI" id="CHEBI:15377"/>
        <dbReference type="ChEBI" id="CHEBI:15378"/>
        <dbReference type="ChEBI" id="CHEBI:144029"/>
        <dbReference type="ChEBI" id="CHEBI:144051"/>
    </reaction>
    <physiologicalReaction direction="left-to-right" evidence="9">
        <dbReference type="Rhea" id="RHEA:60877"/>
    </physiologicalReaction>
</comment>
<dbReference type="Pfam" id="PF00293">
    <property type="entry name" value="NUDIX"/>
    <property type="match status" value="1"/>
</dbReference>
<dbReference type="InterPro" id="IPR050241">
    <property type="entry name" value="NAD-cap_RNA_hydrolase_NudC"/>
</dbReference>
<dbReference type="GO" id="GO:0006742">
    <property type="term" value="P:NADP+ catabolic process"/>
    <property type="evidence" value="ECO:0007669"/>
    <property type="project" value="TreeGrafter"/>
</dbReference>
<evidence type="ECO:0000256" key="4">
    <source>
        <dbReference type="ARBA" id="ARBA00012381"/>
    </source>
</evidence>
<dbReference type="EC" id="3.6.1.22" evidence="4"/>
<keyword evidence="6" id="KW-0378">Hydrolase</keyword>
<evidence type="ECO:0000256" key="5">
    <source>
        <dbReference type="ARBA" id="ARBA00022723"/>
    </source>
</evidence>
<dbReference type="Proteomes" id="UP000215771">
    <property type="component" value="Unassembled WGS sequence"/>
</dbReference>
<dbReference type="GO" id="GO:0046872">
    <property type="term" value="F:metal ion binding"/>
    <property type="evidence" value="ECO:0007669"/>
    <property type="project" value="UniProtKB-KW"/>
</dbReference>
<comment type="similarity">
    <text evidence="3">Belongs to the Nudix hydrolase family. NudC subfamily.</text>
</comment>
<evidence type="ECO:0000256" key="3">
    <source>
        <dbReference type="ARBA" id="ARBA00009595"/>
    </source>
</evidence>
<name>A0A269PD03_9CORY</name>
<evidence type="ECO:0000256" key="7">
    <source>
        <dbReference type="ARBA" id="ARBA00022842"/>
    </source>
</evidence>
<evidence type="ECO:0000259" key="10">
    <source>
        <dbReference type="PROSITE" id="PS51462"/>
    </source>
</evidence>
<dbReference type="InterPro" id="IPR015797">
    <property type="entry name" value="NUDIX_hydrolase-like_dom_sf"/>
</dbReference>